<keyword evidence="1" id="KW-0472">Membrane</keyword>
<reference evidence="2 3" key="1">
    <citation type="submission" date="2023-10" db="EMBL/GenBank/DDBJ databases">
        <title>Genomes of two closely related lineages of the louse Polyplax serrata with different host specificities.</title>
        <authorList>
            <person name="Martinu J."/>
            <person name="Tarabai H."/>
            <person name="Stefka J."/>
            <person name="Hypsa V."/>
        </authorList>
    </citation>
    <scope>NUCLEOTIDE SEQUENCE [LARGE SCALE GENOMIC DNA]</scope>
    <source>
        <strain evidence="2">HR10_N</strain>
    </source>
</reference>
<protein>
    <submittedName>
        <fullName evidence="2">Uncharacterized protein</fullName>
    </submittedName>
</protein>
<comment type="caution">
    <text evidence="2">The sequence shown here is derived from an EMBL/GenBank/DDBJ whole genome shotgun (WGS) entry which is preliminary data.</text>
</comment>
<evidence type="ECO:0000256" key="1">
    <source>
        <dbReference type="SAM" id="Phobius"/>
    </source>
</evidence>
<dbReference type="EMBL" id="JAWJWE010000001">
    <property type="protein sequence ID" value="KAK6645439.1"/>
    <property type="molecule type" value="Genomic_DNA"/>
</dbReference>
<feature type="transmembrane region" description="Helical" evidence="1">
    <location>
        <begin position="26"/>
        <end position="46"/>
    </location>
</feature>
<dbReference type="Proteomes" id="UP001372834">
    <property type="component" value="Unassembled WGS sequence"/>
</dbReference>
<evidence type="ECO:0000313" key="3">
    <source>
        <dbReference type="Proteomes" id="UP001372834"/>
    </source>
</evidence>
<sequence length="164" mass="18451">MEKSTRMVTVYRKGSTTVDTMDVETLIVYGRLWVPLFGALVHLVLVTTSTPPFSHMANVTPVVDHTDYTRVTYDATFFHSFVTPPSLSDGSKKNRVKYSMQSIDDEPGRFWEVLIPIEKIRSLDAWTEAEGRKDGGEERAYRTGGNLLPFGKTRLGFSQGDVVK</sequence>
<evidence type="ECO:0000313" key="2">
    <source>
        <dbReference type="EMBL" id="KAK6645439.1"/>
    </source>
</evidence>
<keyword evidence="1" id="KW-1133">Transmembrane helix</keyword>
<accession>A0AAN8SFW2</accession>
<gene>
    <name evidence="2" type="ORF">RUM43_001716</name>
</gene>
<name>A0AAN8SFW2_POLSC</name>
<dbReference type="AlphaFoldDB" id="A0AAN8SFW2"/>
<keyword evidence="1" id="KW-0812">Transmembrane</keyword>
<organism evidence="2 3">
    <name type="scientific">Polyplax serrata</name>
    <name type="common">Common mouse louse</name>
    <dbReference type="NCBI Taxonomy" id="468196"/>
    <lineage>
        <taxon>Eukaryota</taxon>
        <taxon>Metazoa</taxon>
        <taxon>Ecdysozoa</taxon>
        <taxon>Arthropoda</taxon>
        <taxon>Hexapoda</taxon>
        <taxon>Insecta</taxon>
        <taxon>Pterygota</taxon>
        <taxon>Neoptera</taxon>
        <taxon>Paraneoptera</taxon>
        <taxon>Psocodea</taxon>
        <taxon>Troctomorpha</taxon>
        <taxon>Phthiraptera</taxon>
        <taxon>Anoplura</taxon>
        <taxon>Polyplacidae</taxon>
        <taxon>Polyplax</taxon>
    </lineage>
</organism>
<proteinExistence type="predicted"/>